<dbReference type="EMBL" id="CAEZUR010000041">
    <property type="protein sequence ID" value="CAB4608081.1"/>
    <property type="molecule type" value="Genomic_DNA"/>
</dbReference>
<organism evidence="1">
    <name type="scientific">freshwater metagenome</name>
    <dbReference type="NCBI Taxonomy" id="449393"/>
    <lineage>
        <taxon>unclassified sequences</taxon>
        <taxon>metagenomes</taxon>
        <taxon>ecological metagenomes</taxon>
    </lineage>
</organism>
<reference evidence="1" key="1">
    <citation type="submission" date="2020-05" db="EMBL/GenBank/DDBJ databases">
        <authorList>
            <person name="Chiriac C."/>
            <person name="Salcher M."/>
            <person name="Ghai R."/>
            <person name="Kavagutti S V."/>
        </authorList>
    </citation>
    <scope>NUCLEOTIDE SEQUENCE</scope>
</reference>
<gene>
    <name evidence="1" type="ORF">UFOPK1843_00638</name>
</gene>
<protein>
    <submittedName>
        <fullName evidence="1">Unannotated protein</fullName>
    </submittedName>
</protein>
<name>A0A6J6H3A4_9ZZZZ</name>
<evidence type="ECO:0000313" key="1">
    <source>
        <dbReference type="EMBL" id="CAB4608081.1"/>
    </source>
</evidence>
<sequence>MFVTTNDSSLGVKWDKAAGLLTLQSKGVYIGYIKAEVTFTKDGVTYTCTNVFGTTAALASKTAAQKKAALKSKVFTAAAASCKDASALSVPVSISAAADFAKIKKVAKDKAAANTVVGSAKYEALALTKLKNFVGTVTIKVTRYRAWPTTMKNVAGAKKIPAVVRTTVISLQ</sequence>
<dbReference type="AlphaFoldDB" id="A0A6J6H3A4"/>
<accession>A0A6J6H3A4</accession>
<proteinExistence type="predicted"/>